<evidence type="ECO:0000313" key="11">
    <source>
        <dbReference type="Ensembl" id="ENSLLEP00000006613.1"/>
    </source>
</evidence>
<feature type="region of interest" description="Disordered" evidence="9">
    <location>
        <begin position="278"/>
        <end position="318"/>
    </location>
</feature>
<dbReference type="GO" id="GO:0007340">
    <property type="term" value="P:acrosome reaction"/>
    <property type="evidence" value="ECO:0007669"/>
    <property type="project" value="TreeGrafter"/>
</dbReference>
<keyword evidence="5 8" id="KW-0378">Hydrolase</keyword>
<dbReference type="OrthoDB" id="6339452at2759"/>
<dbReference type="PROSITE" id="PS00135">
    <property type="entry name" value="TRYPSIN_SER"/>
    <property type="match status" value="1"/>
</dbReference>
<evidence type="ECO:0000313" key="12">
    <source>
        <dbReference type="Proteomes" id="UP000694569"/>
    </source>
</evidence>
<dbReference type="InterPro" id="IPR009003">
    <property type="entry name" value="Peptidase_S1_PA"/>
</dbReference>
<dbReference type="PROSITE" id="PS50240">
    <property type="entry name" value="TRYPSIN_DOM"/>
    <property type="match status" value="1"/>
</dbReference>
<name>A0A8C5M4N4_9ANUR</name>
<dbReference type="Proteomes" id="UP000694569">
    <property type="component" value="Unplaced"/>
</dbReference>
<accession>A0A8C5M4N4</accession>
<evidence type="ECO:0000256" key="1">
    <source>
        <dbReference type="ARBA" id="ARBA00001656"/>
    </source>
</evidence>
<dbReference type="InterPro" id="IPR018114">
    <property type="entry name" value="TRYPSIN_HIS"/>
</dbReference>
<dbReference type="PANTHER" id="PTHR24252">
    <property type="entry name" value="ACROSIN-RELATED"/>
    <property type="match status" value="1"/>
</dbReference>
<dbReference type="PROSITE" id="PS00134">
    <property type="entry name" value="TRYPSIN_HIS"/>
    <property type="match status" value="1"/>
</dbReference>
<feature type="compositionally biased region" description="Basic and acidic residues" evidence="9">
    <location>
        <begin position="299"/>
        <end position="311"/>
    </location>
</feature>
<reference evidence="11" key="1">
    <citation type="submission" date="2025-08" db="UniProtKB">
        <authorList>
            <consortium name="Ensembl"/>
        </authorList>
    </citation>
    <scope>IDENTIFICATION</scope>
</reference>
<dbReference type="EC" id="3.4.21.10" evidence="2"/>
<dbReference type="PRINTS" id="PR00722">
    <property type="entry name" value="CHYMOTRYPSIN"/>
</dbReference>
<keyword evidence="7" id="KW-1015">Disulfide bond</keyword>
<organism evidence="11 12">
    <name type="scientific">Leptobrachium leishanense</name>
    <name type="common">Leishan spiny toad</name>
    <dbReference type="NCBI Taxonomy" id="445787"/>
    <lineage>
        <taxon>Eukaryota</taxon>
        <taxon>Metazoa</taxon>
        <taxon>Chordata</taxon>
        <taxon>Craniata</taxon>
        <taxon>Vertebrata</taxon>
        <taxon>Euteleostomi</taxon>
        <taxon>Amphibia</taxon>
        <taxon>Batrachia</taxon>
        <taxon>Anura</taxon>
        <taxon>Pelobatoidea</taxon>
        <taxon>Megophryidae</taxon>
        <taxon>Leptobrachium</taxon>
    </lineage>
</organism>
<dbReference type="GO" id="GO:0006508">
    <property type="term" value="P:proteolysis"/>
    <property type="evidence" value="ECO:0007669"/>
    <property type="project" value="UniProtKB-KW"/>
</dbReference>
<dbReference type="InterPro" id="IPR043504">
    <property type="entry name" value="Peptidase_S1_PA_chymotrypsin"/>
</dbReference>
<dbReference type="Ensembl" id="ENSLLET00000006885.1">
    <property type="protein sequence ID" value="ENSLLEP00000006613.1"/>
    <property type="gene ID" value="ENSLLEG00000004165.1"/>
</dbReference>
<evidence type="ECO:0000256" key="5">
    <source>
        <dbReference type="ARBA" id="ARBA00022801"/>
    </source>
</evidence>
<comment type="catalytic activity">
    <reaction evidence="1">
        <text>Preferential cleavage: Arg-|-Xaa, Lys-|-Xaa.</text>
        <dbReference type="EC" id="3.4.21.10"/>
    </reaction>
</comment>
<evidence type="ECO:0000256" key="9">
    <source>
        <dbReference type="SAM" id="MobiDB-lite"/>
    </source>
</evidence>
<dbReference type="Gene3D" id="2.40.10.10">
    <property type="entry name" value="Trypsin-like serine proteases"/>
    <property type="match status" value="2"/>
</dbReference>
<proteinExistence type="predicted"/>
<feature type="domain" description="Peptidase S1" evidence="10">
    <location>
        <begin position="27"/>
        <end position="267"/>
    </location>
</feature>
<dbReference type="GO" id="GO:0004252">
    <property type="term" value="F:serine-type endopeptidase activity"/>
    <property type="evidence" value="ECO:0007669"/>
    <property type="project" value="InterPro"/>
</dbReference>
<sequence length="329" mass="36418">CSHHTHTCPSILACGNRPLAQNGDSRVVGGKDALPGNWPWMVSIQEPYEDGYSHLCGGIILNKVWVLTAAHCFKNRGRNYLLILAVRLDVNLLSRLGSVAQIRTIKEKVEHAKYIKENEANDIALIMMNKAISFNNYTQPACLPAKPADVTKMTECFIAGWVHTRPSETTDILQEAKVELISNKRCNSLNFYNGAIGVFNLCAGYEQGGIDSCQGDSGGPLMCRRLGAPLFSVVGVTSWGSGCAQKESPGVYTNTQYFLDWILGKIYKESASKMVKREENSMRKAPKMSEIFTGGPGNDNKESCYKKNKQTEKKKKKIGLFKKKNLKNA</sequence>
<evidence type="ECO:0000256" key="2">
    <source>
        <dbReference type="ARBA" id="ARBA00012050"/>
    </source>
</evidence>
<dbReference type="CDD" id="cd00190">
    <property type="entry name" value="Tryp_SPc"/>
    <property type="match status" value="1"/>
</dbReference>
<dbReference type="FunFam" id="2.40.10.10:FF:000003">
    <property type="entry name" value="Transmembrane serine protease 3"/>
    <property type="match status" value="1"/>
</dbReference>
<evidence type="ECO:0000259" key="10">
    <source>
        <dbReference type="PROSITE" id="PS50240"/>
    </source>
</evidence>
<evidence type="ECO:0000256" key="3">
    <source>
        <dbReference type="ARBA" id="ARBA00017161"/>
    </source>
</evidence>
<dbReference type="InterPro" id="IPR001254">
    <property type="entry name" value="Trypsin_dom"/>
</dbReference>
<evidence type="ECO:0000256" key="7">
    <source>
        <dbReference type="ARBA" id="ARBA00023157"/>
    </source>
</evidence>
<evidence type="ECO:0000256" key="6">
    <source>
        <dbReference type="ARBA" id="ARBA00022825"/>
    </source>
</evidence>
<dbReference type="InterPro" id="IPR001314">
    <property type="entry name" value="Peptidase_S1A"/>
</dbReference>
<evidence type="ECO:0000256" key="4">
    <source>
        <dbReference type="ARBA" id="ARBA00022670"/>
    </source>
</evidence>
<dbReference type="InterPro" id="IPR033116">
    <property type="entry name" value="TRYPSIN_SER"/>
</dbReference>
<protein>
    <recommendedName>
        <fullName evidence="3">Acrosin</fullName>
        <ecNumber evidence="2">3.4.21.10</ecNumber>
    </recommendedName>
</protein>
<reference evidence="11" key="2">
    <citation type="submission" date="2025-09" db="UniProtKB">
        <authorList>
            <consortium name="Ensembl"/>
        </authorList>
    </citation>
    <scope>IDENTIFICATION</scope>
</reference>
<keyword evidence="12" id="KW-1185">Reference proteome</keyword>
<dbReference type="SUPFAM" id="SSF50494">
    <property type="entry name" value="Trypsin-like serine proteases"/>
    <property type="match status" value="1"/>
</dbReference>
<dbReference type="GeneTree" id="ENSGT00940000162777"/>
<dbReference type="Pfam" id="PF00089">
    <property type="entry name" value="Trypsin"/>
    <property type="match status" value="1"/>
</dbReference>
<dbReference type="SMART" id="SM00020">
    <property type="entry name" value="Tryp_SPc"/>
    <property type="match status" value="1"/>
</dbReference>
<keyword evidence="6 8" id="KW-0720">Serine protease</keyword>
<keyword evidence="4 8" id="KW-0645">Protease</keyword>
<dbReference type="AlphaFoldDB" id="A0A8C5M4N4"/>
<evidence type="ECO:0000256" key="8">
    <source>
        <dbReference type="RuleBase" id="RU363034"/>
    </source>
</evidence>
<dbReference type="PANTHER" id="PTHR24252:SF8">
    <property type="entry name" value="ACROSIN"/>
    <property type="match status" value="1"/>
</dbReference>